<dbReference type="InterPro" id="IPR013083">
    <property type="entry name" value="Znf_RING/FYVE/PHD"/>
</dbReference>
<dbReference type="EMBL" id="JAODUP010000212">
    <property type="protein sequence ID" value="KAK2156489.1"/>
    <property type="molecule type" value="Genomic_DNA"/>
</dbReference>
<evidence type="ECO:0000256" key="1">
    <source>
        <dbReference type="ARBA" id="ARBA00022771"/>
    </source>
</evidence>
<accession>A0AAD9N712</accession>
<evidence type="ECO:0000256" key="3">
    <source>
        <dbReference type="PROSITE-ProRule" id="PRU00175"/>
    </source>
</evidence>
<protein>
    <recommendedName>
        <fullName evidence="4">RING-type domain-containing protein</fullName>
    </recommendedName>
</protein>
<dbReference type="Gene3D" id="3.30.40.10">
    <property type="entry name" value="Zinc/RING finger domain, C3HC4 (zinc finger)"/>
    <property type="match status" value="1"/>
</dbReference>
<evidence type="ECO:0000256" key="2">
    <source>
        <dbReference type="ARBA" id="ARBA00022833"/>
    </source>
</evidence>
<comment type="caution">
    <text evidence="5">The sequence shown here is derived from an EMBL/GenBank/DDBJ whole genome shotgun (WGS) entry which is preliminary data.</text>
</comment>
<reference evidence="5" key="1">
    <citation type="journal article" date="2023" name="Mol. Biol. Evol.">
        <title>Third-Generation Sequencing Reveals the Adaptive Role of the Epigenome in Three Deep-Sea Polychaetes.</title>
        <authorList>
            <person name="Perez M."/>
            <person name="Aroh O."/>
            <person name="Sun Y."/>
            <person name="Lan Y."/>
            <person name="Juniper S.K."/>
            <person name="Young C.R."/>
            <person name="Angers B."/>
            <person name="Qian P.Y."/>
        </authorList>
    </citation>
    <scope>NUCLEOTIDE SEQUENCE</scope>
    <source>
        <strain evidence="5">P08H-3</strain>
    </source>
</reference>
<evidence type="ECO:0000313" key="6">
    <source>
        <dbReference type="Proteomes" id="UP001208570"/>
    </source>
</evidence>
<gene>
    <name evidence="5" type="ORF">LSH36_212g04060</name>
</gene>
<dbReference type="Proteomes" id="UP001208570">
    <property type="component" value="Unassembled WGS sequence"/>
</dbReference>
<dbReference type="GO" id="GO:0008270">
    <property type="term" value="F:zinc ion binding"/>
    <property type="evidence" value="ECO:0007669"/>
    <property type="project" value="UniProtKB-KW"/>
</dbReference>
<dbReference type="PROSITE" id="PS50089">
    <property type="entry name" value="ZF_RING_2"/>
    <property type="match status" value="1"/>
</dbReference>
<organism evidence="5 6">
    <name type="scientific">Paralvinella palmiformis</name>
    <dbReference type="NCBI Taxonomy" id="53620"/>
    <lineage>
        <taxon>Eukaryota</taxon>
        <taxon>Metazoa</taxon>
        <taxon>Spiralia</taxon>
        <taxon>Lophotrochozoa</taxon>
        <taxon>Annelida</taxon>
        <taxon>Polychaeta</taxon>
        <taxon>Sedentaria</taxon>
        <taxon>Canalipalpata</taxon>
        <taxon>Terebellida</taxon>
        <taxon>Terebelliformia</taxon>
        <taxon>Alvinellidae</taxon>
        <taxon>Paralvinella</taxon>
    </lineage>
</organism>
<keyword evidence="2" id="KW-0862">Zinc</keyword>
<keyword evidence="1 3" id="KW-0479">Metal-binding</keyword>
<evidence type="ECO:0000259" key="4">
    <source>
        <dbReference type="PROSITE" id="PS50089"/>
    </source>
</evidence>
<keyword evidence="1 3" id="KW-0863">Zinc-finger</keyword>
<evidence type="ECO:0000313" key="5">
    <source>
        <dbReference type="EMBL" id="KAK2156489.1"/>
    </source>
</evidence>
<dbReference type="Pfam" id="PF13920">
    <property type="entry name" value="zf-C3HC4_3"/>
    <property type="match status" value="1"/>
</dbReference>
<dbReference type="InterPro" id="IPR001841">
    <property type="entry name" value="Znf_RING"/>
</dbReference>
<sequence>MVSCLDSSPSPIYGTVADVIQSVRPMFPESDVAAAVRYLQQSGKKIDISSLIDAVYLIQERRLRDTPPQQQQSPTAIHQRLTGKMDSHYSSELISKTCSEVGDEELSSSESEIGESQAPISADETREKTRRLKLFYEDKIRSLRSMCQICRMERANILLLPCAHVSCCGYCLRDMRRCPVPSCGKIVRGTKQVFFN</sequence>
<proteinExistence type="predicted"/>
<name>A0AAD9N712_9ANNE</name>
<dbReference type="AlphaFoldDB" id="A0AAD9N712"/>
<feature type="domain" description="RING-type" evidence="4">
    <location>
        <begin position="147"/>
        <end position="180"/>
    </location>
</feature>
<keyword evidence="6" id="KW-1185">Reference proteome</keyword>